<dbReference type="InterPro" id="IPR002219">
    <property type="entry name" value="PKC_DAG/PE"/>
</dbReference>
<evidence type="ECO:0000256" key="4">
    <source>
        <dbReference type="ARBA" id="ARBA00022658"/>
    </source>
</evidence>
<keyword evidence="13" id="KW-1185">Reference proteome</keyword>
<dbReference type="Gene3D" id="1.20.900.10">
    <property type="entry name" value="Dbl homology (DH) domain"/>
    <property type="match status" value="1"/>
</dbReference>
<evidence type="ECO:0000256" key="6">
    <source>
        <dbReference type="ARBA" id="ARBA00022771"/>
    </source>
</evidence>
<dbReference type="InterPro" id="IPR051632">
    <property type="entry name" value="Rho_GEF"/>
</dbReference>
<dbReference type="Gene3D" id="3.30.60.20">
    <property type="match status" value="1"/>
</dbReference>
<feature type="compositionally biased region" description="Polar residues" evidence="9">
    <location>
        <begin position="515"/>
        <end position="538"/>
    </location>
</feature>
<dbReference type="GO" id="GO:0016020">
    <property type="term" value="C:membrane"/>
    <property type="evidence" value="ECO:0007669"/>
    <property type="project" value="TreeGrafter"/>
</dbReference>
<dbReference type="CDD" id="cd00160">
    <property type="entry name" value="RhoGEF"/>
    <property type="match status" value="1"/>
</dbReference>
<dbReference type="GO" id="GO:0005078">
    <property type="term" value="F:MAP-kinase scaffold activity"/>
    <property type="evidence" value="ECO:0007669"/>
    <property type="project" value="TreeGrafter"/>
</dbReference>
<dbReference type="PANTHER" id="PTHR13944:SF18">
    <property type="entry name" value="A-KINASE ANCHOR PROTEIN 13"/>
    <property type="match status" value="1"/>
</dbReference>
<feature type="compositionally biased region" description="Polar residues" evidence="9">
    <location>
        <begin position="961"/>
        <end position="974"/>
    </location>
</feature>
<feature type="compositionally biased region" description="Low complexity" evidence="9">
    <location>
        <begin position="1068"/>
        <end position="1081"/>
    </location>
</feature>
<protein>
    <submittedName>
        <fullName evidence="12">A-kinase anchor protein 13</fullName>
    </submittedName>
</protein>
<feature type="compositionally biased region" description="Basic residues" evidence="9">
    <location>
        <begin position="1204"/>
        <end position="1221"/>
    </location>
</feature>
<feature type="compositionally biased region" description="Basic and acidic residues" evidence="9">
    <location>
        <begin position="995"/>
        <end position="1007"/>
    </location>
</feature>
<dbReference type="GO" id="GO:0071875">
    <property type="term" value="P:adrenergic receptor signaling pathway"/>
    <property type="evidence" value="ECO:0007669"/>
    <property type="project" value="TreeGrafter"/>
</dbReference>
<feature type="compositionally biased region" description="Basic and acidic residues" evidence="9">
    <location>
        <begin position="948"/>
        <end position="959"/>
    </location>
</feature>
<organism evidence="12 13">
    <name type="scientific">Collichthys lucidus</name>
    <name type="common">Big head croaker</name>
    <name type="synonym">Sciaena lucida</name>
    <dbReference type="NCBI Taxonomy" id="240159"/>
    <lineage>
        <taxon>Eukaryota</taxon>
        <taxon>Metazoa</taxon>
        <taxon>Chordata</taxon>
        <taxon>Craniata</taxon>
        <taxon>Vertebrata</taxon>
        <taxon>Euteleostomi</taxon>
        <taxon>Actinopterygii</taxon>
        <taxon>Neopterygii</taxon>
        <taxon>Teleostei</taxon>
        <taxon>Neoteleostei</taxon>
        <taxon>Acanthomorphata</taxon>
        <taxon>Eupercaria</taxon>
        <taxon>Sciaenidae</taxon>
        <taxon>Collichthys</taxon>
    </lineage>
</organism>
<dbReference type="InterPro" id="IPR036770">
    <property type="entry name" value="Ankyrin_rpt-contain_sf"/>
</dbReference>
<feature type="compositionally biased region" description="Basic and acidic residues" evidence="9">
    <location>
        <begin position="778"/>
        <end position="790"/>
    </location>
</feature>
<reference evidence="12 13" key="1">
    <citation type="submission" date="2019-01" db="EMBL/GenBank/DDBJ databases">
        <title>Genome Assembly of Collichthys lucidus.</title>
        <authorList>
            <person name="Cai M."/>
            <person name="Xiao S."/>
        </authorList>
    </citation>
    <scope>NUCLEOTIDE SEQUENCE [LARGE SCALE GENOMIC DNA]</scope>
    <source>
        <strain evidence="12">JT15FE1705JMU</strain>
        <tissue evidence="12">Muscle</tissue>
    </source>
</reference>
<dbReference type="STRING" id="240159.A0A4U5U663"/>
<feature type="region of interest" description="Disordered" evidence="9">
    <location>
        <begin position="717"/>
        <end position="798"/>
    </location>
</feature>
<accession>A0A4U5U663</accession>
<feature type="compositionally biased region" description="Basic and acidic residues" evidence="9">
    <location>
        <begin position="1266"/>
        <end position="1276"/>
    </location>
</feature>
<feature type="compositionally biased region" description="Polar residues" evidence="9">
    <location>
        <begin position="386"/>
        <end position="400"/>
    </location>
</feature>
<feature type="region of interest" description="Disordered" evidence="9">
    <location>
        <begin position="422"/>
        <end position="595"/>
    </location>
</feature>
<dbReference type="PROSITE" id="PS50081">
    <property type="entry name" value="ZF_DAG_PE_2"/>
    <property type="match status" value="1"/>
</dbReference>
<dbReference type="GO" id="GO:0008270">
    <property type="term" value="F:zinc ion binding"/>
    <property type="evidence" value="ECO:0007669"/>
    <property type="project" value="UniProtKB-KW"/>
</dbReference>
<feature type="compositionally biased region" description="Polar residues" evidence="9">
    <location>
        <begin position="1082"/>
        <end position="1091"/>
    </location>
</feature>
<dbReference type="SMART" id="SM00325">
    <property type="entry name" value="RhoGEF"/>
    <property type="match status" value="1"/>
</dbReference>
<dbReference type="EMBL" id="CM014081">
    <property type="protein sequence ID" value="TKS69744.1"/>
    <property type="molecule type" value="Genomic_DNA"/>
</dbReference>
<sequence>MLLTLSPQNGFEVCVPDWEKGIKREHEPGQCVITVQLSDEELAVDEEGVDYFLLFAGSTQRHLTSTLRSDRDTLHALCPAHDCCEVVLVTLCSVSRGVPESPEDLKPCLGCVAPLAEHRFSFVQDLAFDMAQFLVSTAGRDDGLDGALLLDECQIPLQECERLDESLALALRHLALPAGWSLLGRNLTNNTDLNPQETLLHFSARRGLFRVTDFLLQQSGARAALRLANREGHTPSTIAALRGHKRLHKLLTEAETDTETDKVTETVQLISDARVGCHFPRLNTHTLTLNIHPDHDPPTLQRSVEQLLHLICHLHAKGVSVLELQFDSLHTAAECCDGVETEITCLERLQQPALASQDTTTGGSWVENCSVEISSSVDCGHGGTGNSEWSLSVSTPTSDIRSQEHGLGSLGHRVCLRSKTGRDNCQTEQEEKEQPDVSTRSLSLCDRSEGTQSEAEGESLTVGILPPASCDKEVEETDRGEAVIREGQEATQGKEISEQEAEDSTTRRREEETNSKSTDLITLSGGTSASVMGQSPSLERSDVSDPSDSEMKESVGKEEEKLSQELCDGVSLDEERVESEGLTEHLSIPEDLPNPSLIVCGDVIEEPESEVPPLLIEGLHEGEPPPDINSLEQNQETAGRDYATEQQRGLALETGRHSGNCTETASVKELDGEDSEVAEPSGCSLENTSLPSLDEPDDGADCQTADNSMEDIQIDLSPETMPSSSFNSHADLDSGMIRGLSSDDDDSFRSLGSSTTEIFHPSQDSVGMGDQDLMEEPNDSKPGENKEHSLTVDAGLPLEPGTVSALRATGCSQTGTGPESQLSPSLQTIEALNTEGTGEKLVPELFKEDLSLCPALSESGDASAVKVDESEAEEAIVTEHLAPEVTSRLLFEASQSGAEESETIDPVEGDHQSTETSDKSAVDCSVAEQSGDVQLLPQQPRWDNSEMTADKRSPDEGLWHSENQTDVSSSQGFTPPSDVDALEIEQSSLNNKASGEPHVENETENPKPLDAVDGASQSAIQEVEVIMSEETVIGAGEEENGPTEKTDSSTIHRDREASFRQPCNTLHSGSSQSSASPTLPSRTSSAASCPSTAHRDSGSDIESFLNTEPGYDSIYRKNDEPVTGGDSASEVSVSCSSTDDTASVGLPSSSPECSQGLECSWSPEEGIQAGATITAGPDSGGGGGAGEAEEEAKDRVTEVPRRPCILRKRSIRSLSPLRRHSWGPGKGNGGDAEMNQRSYSLEGLSGGQDDLRRPNAQGPRLSEPSRMPRQDSDDRGSLVSLTEEQEDLGVHGRLHDLKSRRYRPLRNSCPPMTLPLTKSVSMLAISQRDIDGMGSFSSTSGSLAYSDNEGKGVTKVSRTFSYLKNKMYKKTREKDKDKKDKEKEGKEKDKKTINGHVFTPISSGQGTQCSHCNKAFNSKDAFLCTYCNASVHKGCRDSLPVCAKVKMKLPKQQFVVPDSSSFPAVTMRNKWTEMMDSQLMGEFEADAKEMEADSWSLGVEQQYLQQLDKELVKRQDVVYELMQTEMHHIRTLRIMSDVYSKGLQKEVQLELQTVEKLFPALDELLELHTQHLLRLLERKRESQLEWGSSEGGFIISRIGDILVSQFSGSNGESMKRVYGRFCSRHNEAVNFYKDLLTKDKRFKAFIKKKMSSSIVRRLGIPECILLVTQRITKPKGHW</sequence>
<keyword evidence="3" id="KW-0597">Phosphoprotein</keyword>
<feature type="domain" description="Phorbol-ester/DAG-type" evidence="11">
    <location>
        <begin position="1395"/>
        <end position="1442"/>
    </location>
</feature>
<dbReference type="PROSITE" id="PS50010">
    <property type="entry name" value="DH_2"/>
    <property type="match status" value="1"/>
</dbReference>
<dbReference type="GO" id="GO:0035023">
    <property type="term" value="P:regulation of Rho protein signal transduction"/>
    <property type="evidence" value="ECO:0007669"/>
    <property type="project" value="TreeGrafter"/>
</dbReference>
<evidence type="ECO:0000313" key="12">
    <source>
        <dbReference type="EMBL" id="TKS69744.1"/>
    </source>
</evidence>
<feature type="compositionally biased region" description="Basic and acidic residues" evidence="9">
    <location>
        <begin position="908"/>
        <end position="921"/>
    </location>
</feature>
<feature type="compositionally biased region" description="Basic and acidic residues" evidence="9">
    <location>
        <begin position="504"/>
        <end position="514"/>
    </location>
</feature>
<dbReference type="Proteomes" id="UP000298787">
    <property type="component" value="Chromosome 4"/>
</dbReference>
<evidence type="ECO:0000256" key="9">
    <source>
        <dbReference type="SAM" id="MobiDB-lite"/>
    </source>
</evidence>
<evidence type="ECO:0000256" key="3">
    <source>
        <dbReference type="ARBA" id="ARBA00022553"/>
    </source>
</evidence>
<keyword evidence="8" id="KW-0175">Coiled coil</keyword>
<gene>
    <name evidence="12" type="ORF">D9C73_003811</name>
</gene>
<evidence type="ECO:0000313" key="13">
    <source>
        <dbReference type="Proteomes" id="UP000298787"/>
    </source>
</evidence>
<dbReference type="PANTHER" id="PTHR13944">
    <property type="entry name" value="AGAP007712-PA"/>
    <property type="match status" value="1"/>
</dbReference>
<keyword evidence="4" id="KW-0344">Guanine-nucleotide releasing factor</keyword>
<feature type="compositionally biased region" description="Basic and acidic residues" evidence="9">
    <location>
        <begin position="1192"/>
        <end position="1201"/>
    </location>
</feature>
<evidence type="ECO:0000259" key="10">
    <source>
        <dbReference type="PROSITE" id="PS50010"/>
    </source>
</evidence>
<keyword evidence="12" id="KW-0418">Kinase</keyword>
<feature type="region of interest" description="Disordered" evidence="9">
    <location>
        <begin position="887"/>
        <end position="1276"/>
    </location>
</feature>
<dbReference type="SUPFAM" id="SSF48403">
    <property type="entry name" value="Ankyrin repeat"/>
    <property type="match status" value="1"/>
</dbReference>
<proteinExistence type="predicted"/>
<keyword evidence="5" id="KW-0479">Metal-binding</keyword>
<dbReference type="InterPro" id="IPR000219">
    <property type="entry name" value="DH_dom"/>
</dbReference>
<keyword evidence="6" id="KW-0863">Zinc-finger</keyword>
<feature type="region of interest" description="Disordered" evidence="9">
    <location>
        <begin position="616"/>
        <end position="705"/>
    </location>
</feature>
<dbReference type="GO" id="GO:0005737">
    <property type="term" value="C:cytoplasm"/>
    <property type="evidence" value="ECO:0007669"/>
    <property type="project" value="UniProtKB-SubCell"/>
</dbReference>
<dbReference type="InterPro" id="IPR035899">
    <property type="entry name" value="DBL_dom_sf"/>
</dbReference>
<feature type="region of interest" description="Disordered" evidence="9">
    <location>
        <begin position="384"/>
        <end position="405"/>
    </location>
</feature>
<dbReference type="SUPFAM" id="SSF57889">
    <property type="entry name" value="Cysteine-rich domain"/>
    <property type="match status" value="1"/>
</dbReference>
<evidence type="ECO:0000259" key="11">
    <source>
        <dbReference type="PROSITE" id="PS50081"/>
    </source>
</evidence>
<feature type="domain" description="DH" evidence="10">
    <location>
        <begin position="1513"/>
        <end position="1673"/>
    </location>
</feature>
<dbReference type="GO" id="GO:0016301">
    <property type="term" value="F:kinase activity"/>
    <property type="evidence" value="ECO:0007669"/>
    <property type="project" value="UniProtKB-KW"/>
</dbReference>
<feature type="compositionally biased region" description="Basic and acidic residues" evidence="9">
    <location>
        <begin position="1042"/>
        <end position="1058"/>
    </location>
</feature>
<dbReference type="SUPFAM" id="SSF48065">
    <property type="entry name" value="DBL homology domain (DH-domain)"/>
    <property type="match status" value="1"/>
</dbReference>
<evidence type="ECO:0000256" key="1">
    <source>
        <dbReference type="ARBA" id="ARBA00004496"/>
    </source>
</evidence>
<feature type="region of interest" description="Disordered" evidence="9">
    <location>
        <begin position="1370"/>
        <end position="1392"/>
    </location>
</feature>
<feature type="compositionally biased region" description="Low complexity" evidence="9">
    <location>
        <begin position="1126"/>
        <end position="1144"/>
    </location>
</feature>
<name>A0A4U5U663_COLLU</name>
<feature type="compositionally biased region" description="Basic and acidic residues" evidence="9">
    <location>
        <begin position="539"/>
        <end position="563"/>
    </location>
</feature>
<dbReference type="Pfam" id="PF00621">
    <property type="entry name" value="RhoGEF"/>
    <property type="match status" value="1"/>
</dbReference>
<dbReference type="FunFam" id="1.20.900.10:FF:000004">
    <property type="entry name" value="Rho guanine nucleotide exchange factor 2"/>
    <property type="match status" value="1"/>
</dbReference>
<dbReference type="GO" id="GO:0005085">
    <property type="term" value="F:guanyl-nucleotide exchange factor activity"/>
    <property type="evidence" value="ECO:0007669"/>
    <property type="project" value="UniProtKB-KW"/>
</dbReference>
<comment type="subcellular location">
    <subcellularLocation>
        <location evidence="1">Cytoplasm</location>
    </subcellularLocation>
</comment>
<feature type="compositionally biased region" description="Basic and acidic residues" evidence="9">
    <location>
        <begin position="477"/>
        <end position="488"/>
    </location>
</feature>
<dbReference type="GO" id="GO:0043123">
    <property type="term" value="P:positive regulation of canonical NF-kappaB signal transduction"/>
    <property type="evidence" value="ECO:0007669"/>
    <property type="project" value="TreeGrafter"/>
</dbReference>
<dbReference type="InterPro" id="IPR046349">
    <property type="entry name" value="C1-like_sf"/>
</dbReference>
<evidence type="ECO:0000256" key="2">
    <source>
        <dbReference type="ARBA" id="ARBA00022490"/>
    </source>
</evidence>
<dbReference type="CDD" id="cd20878">
    <property type="entry name" value="C1_AKAP13"/>
    <property type="match status" value="1"/>
</dbReference>
<keyword evidence="2" id="KW-0963">Cytoplasm</keyword>
<evidence type="ECO:0000256" key="8">
    <source>
        <dbReference type="ARBA" id="ARBA00023054"/>
    </source>
</evidence>
<evidence type="ECO:0000256" key="7">
    <source>
        <dbReference type="ARBA" id="ARBA00022833"/>
    </source>
</evidence>
<keyword evidence="12" id="KW-0808">Transferase</keyword>
<dbReference type="PROSITE" id="PS00479">
    <property type="entry name" value="ZF_DAG_PE_1"/>
    <property type="match status" value="1"/>
</dbReference>
<dbReference type="Gene3D" id="1.25.40.20">
    <property type="entry name" value="Ankyrin repeat-containing domain"/>
    <property type="match status" value="1"/>
</dbReference>
<dbReference type="SMART" id="SM00109">
    <property type="entry name" value="C1"/>
    <property type="match status" value="1"/>
</dbReference>
<keyword evidence="7" id="KW-0862">Zinc</keyword>
<dbReference type="GO" id="GO:0015629">
    <property type="term" value="C:actin cytoskeleton"/>
    <property type="evidence" value="ECO:0007669"/>
    <property type="project" value="TreeGrafter"/>
</dbReference>
<evidence type="ECO:0000256" key="5">
    <source>
        <dbReference type="ARBA" id="ARBA00022723"/>
    </source>
</evidence>